<feature type="region of interest" description="Disordered" evidence="13">
    <location>
        <begin position="1256"/>
        <end position="1289"/>
    </location>
</feature>
<comment type="similarity">
    <text evidence="2">In the N-terminal section; belongs to the FGAMS family.</text>
</comment>
<feature type="region of interest" description="Disordered" evidence="13">
    <location>
        <begin position="1438"/>
        <end position="1463"/>
    </location>
</feature>
<sequence>MSAANPVRQLFSTQGLEVGQVQRLLKSVHELGVPVTAFATEFCFNVESSAPLSPEDMTKVKWCLAEGGHVISAETRLSATGHDFIIEVGPRMNFTTAWSTNCVSVLRAAEVESVSRLERSRRLLVSSAAPLSKEEKATLVDALHDRMTEMVYPTPIASFESGVVPKPVQWIPVLKDGRAALEQINKELGLGFDDWDYEYYLNLFVNDLKRDPSDCELFDLAQSNSEHSRHWFFGGKMVIDGQEQEESLFKIVKETLSKNPNANKNSVIAFHDNSSSIVGAKVPMLLPTYYTGQAGEPGKPCAYTQADVDMDLLLTCETHNMPTGICPFNGAETGTGGRLRDVQATGIGGSYVAGTIGYCVGALNLPHDKKPYEDPSWSYPSTMASPARILIEGSNGCSDYGNKFGEPLILGFCRSFGLRTAGGERREWIKPILFTGGFGQMDSKHRKKLDPEVGMKVVKIGGPAYRIGMGGGSASSRADGDSRSDLDFNAVQRGDAEMEQKMNRVIRACCELGERNPFIQLHDQGCGGNCNVLKEVLDPIGGQIDIREIVLGDPTMSVVEIWGAEYQESNCCLVREESLPLLRQIAERERSAVTAVGTITGDGTCTVLDKRDGSVPVQLPLDKVLGKLPPKTFRSNRADLVPAADPPGIAAALFGRSDATLLPVTLDLVLSNVTVGSKRFLTNKVDRSVTGLIARQQCVGPLMTPLADCAVIAHSMLTPDGVPVRGGVTAIGEQPIKGLLSGPANARMSVGEALTNIVWAKCTALGDIKCSGNWMWASKLPGEGALMYDTALALREVMHTLGVCIDGGKDSLSMFARTDTKELVKAPGELTISLYCSCPDVTMTVTPDLKRPASKAGQGSGFTPPPRAGGEAEAVLLLVQIAGPKLARTGGSVAAACFGRLGDTPADCEPQVAEALKKAFNVTQDLIGRRLISAGHDRSDGGLAAAVLEMAFAGNCGVILDVSGAEVAGQTTLEALFHEELGLVLEVAASQADAVAAAYTAKGVSCVRIGAPCAADKVTIIGKSGQVELEDKMTALRDRWESSSFALEMMQANPACVEQERDSMAVRSTPPIHASIPSPQPQWSLTAGAPKVGIVREEGSNGDREMAAAFRLAGFECWDVTMTDLARGDRPRAVPRARVRRRLLLRRHARLRQGLGGHVHLPAHGRRAAGRLLQADGHLLPRRMQRLPAAAPAAVGAIRARGRARGGRPAAGAQRVRQVRVEVHQPARGEVEQHVVRGHGGQHPRRLVRARRGEVRVPGPRAPGACGEGGARPAPLRGRPGQGNQGLPLLPQRLARGHRRNDYEGRQAPGPHASPGAFGAQVAAALDAERVEPRGAAGRALAAALRQRQAVLQLNRGADRGRPRGCPLPSRAPTALGQAIQRARADRLESGGPCVFRAFGFECTSLGGEHPVCSSSCFDHSRGARLSRLIPPTLKPAWAPCPQPAAGGSGPPSPSAPERSPPVPLGLLLGLLTLAPAHEARRPEWQPPWPAGGGPRGLSAPPGLSGVSRRARQEARTAISSHTGQPTRRGTY</sequence>
<dbReference type="Proteomes" id="UP001189429">
    <property type="component" value="Unassembled WGS sequence"/>
</dbReference>
<dbReference type="InterPro" id="IPR040707">
    <property type="entry name" value="FGAR-AT_N"/>
</dbReference>
<dbReference type="Pfam" id="PF18072">
    <property type="entry name" value="FGAR-AT_linker"/>
    <property type="match status" value="1"/>
</dbReference>
<dbReference type="InterPro" id="IPR036676">
    <property type="entry name" value="PurM-like_C_sf"/>
</dbReference>
<dbReference type="InterPro" id="IPR055181">
    <property type="entry name" value="FGAR-AT_PurM_N-like"/>
</dbReference>
<evidence type="ECO:0000256" key="9">
    <source>
        <dbReference type="ARBA" id="ARBA00022842"/>
    </source>
</evidence>
<dbReference type="SUPFAM" id="SSF56042">
    <property type="entry name" value="PurM C-terminal domain-like"/>
    <property type="match status" value="2"/>
</dbReference>
<feature type="region of interest" description="Disordered" evidence="13">
    <location>
        <begin position="1482"/>
        <end position="1532"/>
    </location>
</feature>
<dbReference type="EC" id="6.3.5.3" evidence="3"/>
<dbReference type="SUPFAM" id="SSF82697">
    <property type="entry name" value="PurS-like"/>
    <property type="match status" value="1"/>
</dbReference>
<evidence type="ECO:0000313" key="19">
    <source>
        <dbReference type="Proteomes" id="UP001189429"/>
    </source>
</evidence>
<dbReference type="CDD" id="cd02204">
    <property type="entry name" value="PurL_repeat2"/>
    <property type="match status" value="1"/>
</dbReference>
<evidence type="ECO:0000256" key="8">
    <source>
        <dbReference type="ARBA" id="ARBA00022840"/>
    </source>
</evidence>
<dbReference type="InterPro" id="IPR010918">
    <property type="entry name" value="PurM-like_C_dom"/>
</dbReference>
<dbReference type="EMBL" id="CAUYUJ010021716">
    <property type="protein sequence ID" value="CAK0906588.1"/>
    <property type="molecule type" value="Genomic_DNA"/>
</dbReference>
<evidence type="ECO:0000256" key="3">
    <source>
        <dbReference type="ARBA" id="ARBA00012747"/>
    </source>
</evidence>
<keyword evidence="9" id="KW-0460">Magnesium</keyword>
<feature type="domain" description="FGAR-AT PurM N-terminal-like" evidence="17">
    <location>
        <begin position="677"/>
        <end position="836"/>
    </location>
</feature>
<feature type="compositionally biased region" description="Pro residues" evidence="13">
    <location>
        <begin position="1451"/>
        <end position="1463"/>
    </location>
</feature>
<dbReference type="InterPro" id="IPR041609">
    <property type="entry name" value="PurL_linker"/>
</dbReference>
<evidence type="ECO:0000259" key="17">
    <source>
        <dbReference type="Pfam" id="PF22689"/>
    </source>
</evidence>
<dbReference type="Gene3D" id="3.90.650.10">
    <property type="entry name" value="PurM-like C-terminal domain"/>
    <property type="match status" value="2"/>
</dbReference>
<dbReference type="SUPFAM" id="SSF109736">
    <property type="entry name" value="FGAM synthase PurL, linker domain"/>
    <property type="match status" value="1"/>
</dbReference>
<keyword evidence="4" id="KW-0436">Ligase</keyword>
<evidence type="ECO:0000259" key="16">
    <source>
        <dbReference type="Pfam" id="PF18076"/>
    </source>
</evidence>
<organism evidence="18 19">
    <name type="scientific">Prorocentrum cordatum</name>
    <dbReference type="NCBI Taxonomy" id="2364126"/>
    <lineage>
        <taxon>Eukaryota</taxon>
        <taxon>Sar</taxon>
        <taxon>Alveolata</taxon>
        <taxon>Dinophyceae</taxon>
        <taxon>Prorocentrales</taxon>
        <taxon>Prorocentraceae</taxon>
        <taxon>Prorocentrum</taxon>
    </lineage>
</organism>
<reference evidence="18" key="1">
    <citation type="submission" date="2023-10" db="EMBL/GenBank/DDBJ databases">
        <authorList>
            <person name="Chen Y."/>
            <person name="Shah S."/>
            <person name="Dougan E. K."/>
            <person name="Thang M."/>
            <person name="Chan C."/>
        </authorList>
    </citation>
    <scope>NUCLEOTIDE SEQUENCE [LARGE SCALE GENOMIC DNA]</scope>
</reference>
<dbReference type="Pfam" id="PF02769">
    <property type="entry name" value="AIRS_C"/>
    <property type="match status" value="2"/>
</dbReference>
<feature type="compositionally biased region" description="Polar residues" evidence="13">
    <location>
        <begin position="1518"/>
        <end position="1532"/>
    </location>
</feature>
<evidence type="ECO:0000256" key="1">
    <source>
        <dbReference type="ARBA" id="ARBA00004920"/>
    </source>
</evidence>
<evidence type="ECO:0000313" key="18">
    <source>
        <dbReference type="EMBL" id="CAK0906588.1"/>
    </source>
</evidence>
<keyword evidence="5" id="KW-0479">Metal-binding</keyword>
<protein>
    <recommendedName>
        <fullName evidence="3">phosphoribosylformylglycinamidine synthase</fullName>
        <ecNumber evidence="3">6.3.5.3</ecNumber>
    </recommendedName>
    <alternativeName>
        <fullName evidence="12">Formylglycinamide ribonucleotide amidotransferase</fullName>
    </alternativeName>
    <alternativeName>
        <fullName evidence="11">Formylglycinamide ribotide amidotransferase</fullName>
    </alternativeName>
</protein>
<dbReference type="SUPFAM" id="SSF52317">
    <property type="entry name" value="Class I glutamine amidotransferase-like"/>
    <property type="match status" value="1"/>
</dbReference>
<dbReference type="Gene3D" id="1.10.8.750">
    <property type="entry name" value="Phosphoribosylformylglycinamidine synthase, linker domain"/>
    <property type="match status" value="1"/>
</dbReference>
<evidence type="ECO:0000256" key="4">
    <source>
        <dbReference type="ARBA" id="ARBA00022598"/>
    </source>
</evidence>
<evidence type="ECO:0000256" key="6">
    <source>
        <dbReference type="ARBA" id="ARBA00022741"/>
    </source>
</evidence>
<evidence type="ECO:0000256" key="10">
    <source>
        <dbReference type="ARBA" id="ARBA00022962"/>
    </source>
</evidence>
<feature type="domain" description="Phosphoribosylformylglycinamidine synthase N-terminal" evidence="16">
    <location>
        <begin position="41"/>
        <end position="154"/>
    </location>
</feature>
<proteinExistence type="inferred from homology"/>
<evidence type="ECO:0000256" key="5">
    <source>
        <dbReference type="ARBA" id="ARBA00022723"/>
    </source>
</evidence>
<evidence type="ECO:0000256" key="11">
    <source>
        <dbReference type="ARBA" id="ARBA00029823"/>
    </source>
</evidence>
<comment type="caution">
    <text evidence="18">The sequence shown here is derived from an EMBL/GenBank/DDBJ whole genome shotgun (WGS) entry which is preliminary data.</text>
</comment>
<gene>
    <name evidence="18" type="ORF">PCOR1329_LOCUS81855</name>
</gene>
<dbReference type="PANTHER" id="PTHR10099">
    <property type="entry name" value="PHOSPHORIBOSYLFORMYLGLYCINAMIDINE SYNTHASE"/>
    <property type="match status" value="1"/>
</dbReference>
<evidence type="ECO:0000256" key="7">
    <source>
        <dbReference type="ARBA" id="ARBA00022755"/>
    </source>
</evidence>
<evidence type="ECO:0000256" key="13">
    <source>
        <dbReference type="SAM" id="MobiDB-lite"/>
    </source>
</evidence>
<evidence type="ECO:0000259" key="15">
    <source>
        <dbReference type="Pfam" id="PF18072"/>
    </source>
</evidence>
<dbReference type="Pfam" id="PF13507">
    <property type="entry name" value="GATase_5"/>
    <property type="match status" value="1"/>
</dbReference>
<dbReference type="NCBIfam" id="NF003672">
    <property type="entry name" value="PRK05297.1"/>
    <property type="match status" value="1"/>
</dbReference>
<dbReference type="Pfam" id="PF22689">
    <property type="entry name" value="FGAR-AT_PurM_N-like"/>
    <property type="match status" value="1"/>
</dbReference>
<keyword evidence="6" id="KW-0547">Nucleotide-binding</keyword>
<dbReference type="Gene3D" id="3.40.50.880">
    <property type="match status" value="1"/>
</dbReference>
<evidence type="ECO:0000256" key="12">
    <source>
        <dbReference type="ARBA" id="ARBA00032632"/>
    </source>
</evidence>
<feature type="domain" description="PurM-like C-terminal" evidence="14">
    <location>
        <begin position="911"/>
        <end position="1020"/>
    </location>
</feature>
<accession>A0ABN9Y5B3</accession>
<dbReference type="InterPro" id="IPR036921">
    <property type="entry name" value="PurM-like_N_sf"/>
</dbReference>
<evidence type="ECO:0000256" key="2">
    <source>
        <dbReference type="ARBA" id="ARBA00008608"/>
    </source>
</evidence>
<dbReference type="SUPFAM" id="SSF55326">
    <property type="entry name" value="PurM N-terminal domain-like"/>
    <property type="match status" value="2"/>
</dbReference>
<dbReference type="InterPro" id="IPR036604">
    <property type="entry name" value="PurS-like_sf"/>
</dbReference>
<keyword evidence="19" id="KW-1185">Reference proteome</keyword>
<feature type="domain" description="Phosphoribosylformylglycinamidine synthase linker" evidence="15">
    <location>
        <begin position="181"/>
        <end position="230"/>
    </location>
</feature>
<comment type="pathway">
    <text evidence="1">Purine metabolism; IMP biosynthesis via de novo pathway; 5-amino-1-(5-phospho-D-ribosyl)imidazole from N(2)-formyl-N(1)-(5-phospho-D-ribosyl)glycinamide: step 1/2.</text>
</comment>
<keyword evidence="10" id="KW-0315">Glutamine amidotransferase</keyword>
<dbReference type="PANTHER" id="PTHR10099:SF1">
    <property type="entry name" value="PHOSPHORIBOSYLFORMYLGLYCINAMIDINE SYNTHASE"/>
    <property type="match status" value="1"/>
</dbReference>
<dbReference type="Gene3D" id="3.30.1330.10">
    <property type="entry name" value="PurM-like, N-terminal domain"/>
    <property type="match status" value="2"/>
</dbReference>
<evidence type="ECO:0000259" key="14">
    <source>
        <dbReference type="Pfam" id="PF02769"/>
    </source>
</evidence>
<dbReference type="InterPro" id="IPR029062">
    <property type="entry name" value="Class_I_gatase-like"/>
</dbReference>
<keyword evidence="8" id="KW-0067">ATP-binding</keyword>
<dbReference type="Pfam" id="PF18076">
    <property type="entry name" value="FGAR-AT_N"/>
    <property type="match status" value="1"/>
</dbReference>
<dbReference type="InterPro" id="IPR010073">
    <property type="entry name" value="PurL_large"/>
</dbReference>
<name>A0ABN9Y5B3_9DINO</name>
<keyword evidence="7" id="KW-0658">Purine biosynthesis</keyword>
<dbReference type="NCBIfam" id="TIGR01735">
    <property type="entry name" value="FGAM_synt"/>
    <property type="match status" value="1"/>
</dbReference>
<feature type="domain" description="PurM-like C-terminal" evidence="14">
    <location>
        <begin position="452"/>
        <end position="607"/>
    </location>
</feature>